<evidence type="ECO:0000313" key="3">
    <source>
        <dbReference type="Proteomes" id="UP001589654"/>
    </source>
</evidence>
<dbReference type="Gene3D" id="2.60.40.200">
    <property type="entry name" value="Superoxide dismutase, copper/zinc binding domain"/>
    <property type="match status" value="3"/>
</dbReference>
<reference evidence="2 3" key="1">
    <citation type="submission" date="2024-09" db="EMBL/GenBank/DDBJ databases">
        <authorList>
            <person name="Sun Q."/>
            <person name="Mori K."/>
        </authorList>
    </citation>
    <scope>NUCLEOTIDE SEQUENCE [LARGE SCALE GENOMIC DNA]</scope>
    <source>
        <strain evidence="2 3">CECT 7682</strain>
    </source>
</reference>
<comment type="caution">
    <text evidence="2">The sequence shown here is derived from an EMBL/GenBank/DDBJ whole genome shotgun (WGS) entry which is preliminary data.</text>
</comment>
<accession>A0ABV5J228</accession>
<dbReference type="InterPro" id="IPR036423">
    <property type="entry name" value="SOD-like_Cu/Zn_dom_sf"/>
</dbReference>
<dbReference type="PROSITE" id="PS51257">
    <property type="entry name" value="PROKAR_LIPOPROTEIN"/>
    <property type="match status" value="1"/>
</dbReference>
<dbReference type="SUPFAM" id="SSF49329">
    <property type="entry name" value="Cu,Zn superoxide dismutase-like"/>
    <property type="match status" value="5"/>
</dbReference>
<evidence type="ECO:0000313" key="2">
    <source>
        <dbReference type="EMBL" id="MFB9210348.1"/>
    </source>
</evidence>
<dbReference type="PANTHER" id="PTHR10003">
    <property type="entry name" value="SUPEROXIDE DISMUTASE CU-ZN -RELATED"/>
    <property type="match status" value="1"/>
</dbReference>
<comment type="similarity">
    <text evidence="1">Belongs to the Cu-Zn superoxide dismutase family.</text>
</comment>
<dbReference type="RefSeq" id="WP_290246212.1">
    <property type="nucleotide sequence ID" value="NZ_JAUFQT010000001.1"/>
</dbReference>
<dbReference type="InterPro" id="IPR024134">
    <property type="entry name" value="SOD_Cu/Zn_/chaperone"/>
</dbReference>
<evidence type="ECO:0000256" key="1">
    <source>
        <dbReference type="ARBA" id="ARBA00010457"/>
    </source>
</evidence>
<dbReference type="EMBL" id="JBHMEW010000007">
    <property type="protein sequence ID" value="MFB9210348.1"/>
    <property type="molecule type" value="Genomic_DNA"/>
</dbReference>
<protein>
    <submittedName>
        <fullName evidence="2">CHRD domain-containing protein</fullName>
    </submittedName>
</protein>
<name>A0ABV5J228_9BACT</name>
<keyword evidence="3" id="KW-1185">Reference proteome</keyword>
<dbReference type="Proteomes" id="UP001589654">
    <property type="component" value="Unassembled WGS sequence"/>
</dbReference>
<organism evidence="2 3">
    <name type="scientific">Echinicola jeungdonensis</name>
    <dbReference type="NCBI Taxonomy" id="709343"/>
    <lineage>
        <taxon>Bacteria</taxon>
        <taxon>Pseudomonadati</taxon>
        <taxon>Bacteroidota</taxon>
        <taxon>Cytophagia</taxon>
        <taxon>Cytophagales</taxon>
        <taxon>Cyclobacteriaceae</taxon>
        <taxon>Echinicola</taxon>
    </lineage>
</organism>
<sequence>MKNLQRRHFNFLWVILGFFVFSSCLDDENPADSLELTGESMTYQLLENGNSGVSGTAIFEEGEDGYTKITLELNGTPENGVHPAHIHFNSAAEGGDIAISLVSVDGRSGSSTTLVNSQDDGTPINYDQLINFNGYINIHLSNGELATIVAQGNIGGNALEGSSKEYSLSSKDIPGISGTILFEKKMDGTTRTTISLEGTPDGGSHPAHIHNNSAAEGGAIAISFNPVNGSTGMSQTEISMTDEGDPVTYEDIINMDGYVNVHASASDLKTLAAQGDIGINELTGESKTYMLAEKAVPGISGTVTFEKRVSGYTLATLDLVGTPEEGNHPAHIHDNTAAEGGGIAISFKPVDGTTGMSMTTIRETDGGMEVSYEDILNYDGYVNVHLSASALGTIVAQGDIGQNELTGNAKTYPLDERMVPGIRGSITFEERTNGLSLATIQLEGTSDGGTHPAHIHANSAAEGGDIVVTFNSVDGTTGMSQTTIRQTNSGDPMPYADILEVDGYVNVHRSPSELGTIVAQGDIGQNELTGNSKVYTLNEFAVQGISGTITFEERKNGLAQATISLIGTPDGGMHPAHIHANSAAEGGGIIFSFNKVDGTTGMSRTHVEMLDNGGAFNYQDVLTVDGYVNVHLSEGDLETIVAQGNIGANE</sequence>
<gene>
    <name evidence="2" type="ORF">ACFFUR_00890</name>
</gene>
<proteinExistence type="inferred from homology"/>